<proteinExistence type="predicted"/>
<evidence type="ECO:0000313" key="1">
    <source>
        <dbReference type="EMBL" id="KAG9226775.1"/>
    </source>
</evidence>
<protein>
    <submittedName>
        <fullName evidence="1">Uncharacterized protein</fullName>
    </submittedName>
</protein>
<accession>A0ACB7J9A8</accession>
<organism evidence="1 2">
    <name type="scientific">Pleurotus cornucopiae</name>
    <name type="common">Cornucopia mushroom</name>
    <dbReference type="NCBI Taxonomy" id="5321"/>
    <lineage>
        <taxon>Eukaryota</taxon>
        <taxon>Fungi</taxon>
        <taxon>Dikarya</taxon>
        <taxon>Basidiomycota</taxon>
        <taxon>Agaricomycotina</taxon>
        <taxon>Agaricomycetes</taxon>
        <taxon>Agaricomycetidae</taxon>
        <taxon>Agaricales</taxon>
        <taxon>Pleurotineae</taxon>
        <taxon>Pleurotaceae</taxon>
        <taxon>Pleurotus</taxon>
    </lineage>
</organism>
<reference evidence="1 2" key="1">
    <citation type="journal article" date="2021" name="Appl. Environ. Microbiol.">
        <title>Genetic linkage and physical mapping for an oyster mushroom Pleurotus cornucopiae and QTL analysis for the trait cap color.</title>
        <authorList>
            <person name="Zhang Y."/>
            <person name="Gao W."/>
            <person name="Sonnenberg A."/>
            <person name="Chen Q."/>
            <person name="Zhang J."/>
            <person name="Huang C."/>
        </authorList>
    </citation>
    <scope>NUCLEOTIDE SEQUENCE [LARGE SCALE GENOMIC DNA]</scope>
    <source>
        <strain evidence="1">CCMSSC00406</strain>
    </source>
</reference>
<sequence>MASLQLSPAPSPRGRRQKLPTTKLERYVLDDTDMSQHYSINDLKLLTSHKKTAVYKGSLKLPDQEDAVSVVVKTDFFAESPRPSVFEHEADMYEVYLWGLQDKSIPHCYGLFQYDGEDGRVSSFLVLGDCGTPIEDPRNFTDSYKSKVIDAVYFIHFAGFTHGDLSYHNILNKDGCPFIIDFETAKPHVCEMKEKVFIGEERKELGCTEMMRCAALVRAWADLDVKLEGVYTFLRMDLRRGNMDYLLSRLTHCNSDPTVYRPYVEQLVEQVEARREHYRNIPREERLIVPE</sequence>
<dbReference type="EMBL" id="WQMT02000002">
    <property type="protein sequence ID" value="KAG9226775.1"/>
    <property type="molecule type" value="Genomic_DNA"/>
</dbReference>
<keyword evidence="2" id="KW-1185">Reference proteome</keyword>
<evidence type="ECO:0000313" key="2">
    <source>
        <dbReference type="Proteomes" id="UP000824881"/>
    </source>
</evidence>
<gene>
    <name evidence="1" type="ORF">CCMSSC00406_0009673</name>
</gene>
<dbReference type="Proteomes" id="UP000824881">
    <property type="component" value="Unassembled WGS sequence"/>
</dbReference>
<comment type="caution">
    <text evidence="1">The sequence shown here is derived from an EMBL/GenBank/DDBJ whole genome shotgun (WGS) entry which is preliminary data.</text>
</comment>
<name>A0ACB7J9A8_PLECO</name>